<dbReference type="GO" id="GO:0016491">
    <property type="term" value="F:oxidoreductase activity"/>
    <property type="evidence" value="ECO:0007669"/>
    <property type="project" value="InterPro"/>
</dbReference>
<gene>
    <name evidence="7" type="ORF">CLV93_103417</name>
</gene>
<organism evidence="7 8">
    <name type="scientific">Prolixibacter denitrificans</name>
    <dbReference type="NCBI Taxonomy" id="1541063"/>
    <lineage>
        <taxon>Bacteria</taxon>
        <taxon>Pseudomonadati</taxon>
        <taxon>Bacteroidota</taxon>
        <taxon>Bacteroidia</taxon>
        <taxon>Marinilabiliales</taxon>
        <taxon>Prolixibacteraceae</taxon>
        <taxon>Prolixibacter</taxon>
    </lineage>
</organism>
<protein>
    <submittedName>
        <fullName evidence="7">Peroxiredoxin</fullName>
    </submittedName>
</protein>
<dbReference type="GO" id="GO:0030313">
    <property type="term" value="C:cell envelope"/>
    <property type="evidence" value="ECO:0007669"/>
    <property type="project" value="UniProtKB-SubCell"/>
</dbReference>
<keyword evidence="2" id="KW-0201">Cytochrome c-type biogenesis</keyword>
<keyword evidence="4" id="KW-0676">Redox-active center</keyword>
<dbReference type="InterPro" id="IPR017937">
    <property type="entry name" value="Thioredoxin_CS"/>
</dbReference>
<accession>A0A2P8CG96</accession>
<evidence type="ECO:0000256" key="4">
    <source>
        <dbReference type="ARBA" id="ARBA00023284"/>
    </source>
</evidence>
<evidence type="ECO:0000313" key="7">
    <source>
        <dbReference type="EMBL" id="PSK83991.1"/>
    </source>
</evidence>
<feature type="chain" id="PRO_5015172292" evidence="5">
    <location>
        <begin position="24"/>
        <end position="381"/>
    </location>
</feature>
<feature type="signal peptide" evidence="5">
    <location>
        <begin position="1"/>
        <end position="23"/>
    </location>
</feature>
<evidence type="ECO:0000259" key="6">
    <source>
        <dbReference type="PROSITE" id="PS51352"/>
    </source>
</evidence>
<dbReference type="InterPro" id="IPR013766">
    <property type="entry name" value="Thioredoxin_domain"/>
</dbReference>
<dbReference type="GO" id="GO:0017004">
    <property type="term" value="P:cytochrome complex assembly"/>
    <property type="evidence" value="ECO:0007669"/>
    <property type="project" value="UniProtKB-KW"/>
</dbReference>
<dbReference type="InterPro" id="IPR050553">
    <property type="entry name" value="Thioredoxin_ResA/DsbE_sf"/>
</dbReference>
<evidence type="ECO:0000256" key="3">
    <source>
        <dbReference type="ARBA" id="ARBA00023157"/>
    </source>
</evidence>
<dbReference type="GO" id="GO:0016209">
    <property type="term" value="F:antioxidant activity"/>
    <property type="evidence" value="ECO:0007669"/>
    <property type="project" value="InterPro"/>
</dbReference>
<dbReference type="Gene3D" id="3.40.30.10">
    <property type="entry name" value="Glutaredoxin"/>
    <property type="match status" value="1"/>
</dbReference>
<dbReference type="PANTHER" id="PTHR42852:SF6">
    <property type="entry name" value="THIOL:DISULFIDE INTERCHANGE PROTEIN DSBE"/>
    <property type="match status" value="1"/>
</dbReference>
<evidence type="ECO:0000313" key="8">
    <source>
        <dbReference type="Proteomes" id="UP000240621"/>
    </source>
</evidence>
<dbReference type="Pfam" id="PF00578">
    <property type="entry name" value="AhpC-TSA"/>
    <property type="match status" value="1"/>
</dbReference>
<dbReference type="Pfam" id="PF14289">
    <property type="entry name" value="DUF4369"/>
    <property type="match status" value="1"/>
</dbReference>
<feature type="domain" description="Thioredoxin" evidence="6">
    <location>
        <begin position="238"/>
        <end position="381"/>
    </location>
</feature>
<dbReference type="InterPro" id="IPR036249">
    <property type="entry name" value="Thioredoxin-like_sf"/>
</dbReference>
<evidence type="ECO:0000256" key="5">
    <source>
        <dbReference type="SAM" id="SignalP"/>
    </source>
</evidence>
<reference evidence="7 8" key="1">
    <citation type="submission" date="2018-03" db="EMBL/GenBank/DDBJ databases">
        <title>Genomic Encyclopedia of Archaeal and Bacterial Type Strains, Phase II (KMG-II): from individual species to whole genera.</title>
        <authorList>
            <person name="Goeker M."/>
        </authorList>
    </citation>
    <scope>NUCLEOTIDE SEQUENCE [LARGE SCALE GENOMIC DNA]</scope>
    <source>
        <strain evidence="7 8">DSM 27267</strain>
    </source>
</reference>
<dbReference type="Proteomes" id="UP000240621">
    <property type="component" value="Unassembled WGS sequence"/>
</dbReference>
<evidence type="ECO:0000256" key="2">
    <source>
        <dbReference type="ARBA" id="ARBA00022748"/>
    </source>
</evidence>
<keyword evidence="5" id="KW-0732">Signal</keyword>
<comment type="caution">
    <text evidence="7">The sequence shown here is derived from an EMBL/GenBank/DDBJ whole genome shotgun (WGS) entry which is preliminary data.</text>
</comment>
<comment type="subcellular location">
    <subcellularLocation>
        <location evidence="1">Cell envelope</location>
    </subcellularLocation>
</comment>
<proteinExistence type="predicted"/>
<name>A0A2P8CG96_9BACT</name>
<dbReference type="PROSITE" id="PS51352">
    <property type="entry name" value="THIOREDOXIN_2"/>
    <property type="match status" value="1"/>
</dbReference>
<sequence>MPGFFKKLNRFVMKKLIYLFALAAIVASCSTNPAFMVDGSIKGWKDGPVTLKKRIDGNWITVDSTQMKKGKFSFSGTVDVPGMYYVIPPSGRKDAIPFFLENSNIEITGNSDDPKDVEVHGSAAQDEFRNFYDRVDSINNQMSSYYEKYAKARSENDTTTSAHIEKELNDLYKIENDIQKAFVLDNPNSFVAPYILLQIQYGMDASELNSYVENFSADVMKTPSAQTLSMRIKKLEKVAVGQQAPDFTMNDADGKPVKLSDVYKQHKYLLVDFWASWCAPCRQENPNVVAVWQKYHNDGFGVMGVSLDAKKDAWMKAVKDDNLTWTQVSDLEGWKNSAADLYGVNSIPSNILLDQTGKIIAHNLRGDDLQNEISALLNNKK</sequence>
<evidence type="ECO:0000256" key="1">
    <source>
        <dbReference type="ARBA" id="ARBA00004196"/>
    </source>
</evidence>
<dbReference type="SUPFAM" id="SSF52833">
    <property type="entry name" value="Thioredoxin-like"/>
    <property type="match status" value="1"/>
</dbReference>
<dbReference type="PANTHER" id="PTHR42852">
    <property type="entry name" value="THIOL:DISULFIDE INTERCHANGE PROTEIN DSBE"/>
    <property type="match status" value="1"/>
</dbReference>
<dbReference type="PROSITE" id="PS51257">
    <property type="entry name" value="PROKAR_LIPOPROTEIN"/>
    <property type="match status" value="1"/>
</dbReference>
<dbReference type="AlphaFoldDB" id="A0A2P8CG96"/>
<keyword evidence="3" id="KW-1015">Disulfide bond</keyword>
<dbReference type="CDD" id="cd02966">
    <property type="entry name" value="TlpA_like_family"/>
    <property type="match status" value="1"/>
</dbReference>
<dbReference type="PROSITE" id="PS00194">
    <property type="entry name" value="THIOREDOXIN_1"/>
    <property type="match status" value="1"/>
</dbReference>
<dbReference type="InterPro" id="IPR000866">
    <property type="entry name" value="AhpC/TSA"/>
</dbReference>
<dbReference type="EMBL" id="PYGC01000003">
    <property type="protein sequence ID" value="PSK83991.1"/>
    <property type="molecule type" value="Genomic_DNA"/>
</dbReference>
<dbReference type="InterPro" id="IPR025380">
    <property type="entry name" value="DUF4369"/>
</dbReference>